<dbReference type="EMBL" id="BGZK01000896">
    <property type="protein sequence ID" value="GBP64395.1"/>
    <property type="molecule type" value="Genomic_DNA"/>
</dbReference>
<name>A0A4C1XQB9_EUMVA</name>
<evidence type="ECO:0000256" key="1">
    <source>
        <dbReference type="SAM" id="MobiDB-lite"/>
    </source>
</evidence>
<sequence length="119" mass="13556">MDTRNFGGITIALSAFREETGYLAEGIRLKWQCGNDQDPKEKIANDQNQFWEQERKRLYLLGKKGADKYETGSNQLITGLRVEPLVHDDFSTTASGRRGRRRTVTRVTAPEPERGTARL</sequence>
<evidence type="ECO:0000313" key="3">
    <source>
        <dbReference type="Proteomes" id="UP000299102"/>
    </source>
</evidence>
<dbReference type="Proteomes" id="UP000299102">
    <property type="component" value="Unassembled WGS sequence"/>
</dbReference>
<accession>A0A4C1XQB9</accession>
<protein>
    <submittedName>
        <fullName evidence="2">Uncharacterized protein</fullName>
    </submittedName>
</protein>
<proteinExistence type="predicted"/>
<reference evidence="2 3" key="1">
    <citation type="journal article" date="2019" name="Commun. Biol.">
        <title>The bagworm genome reveals a unique fibroin gene that provides high tensile strength.</title>
        <authorList>
            <person name="Kono N."/>
            <person name="Nakamura H."/>
            <person name="Ohtoshi R."/>
            <person name="Tomita M."/>
            <person name="Numata K."/>
            <person name="Arakawa K."/>
        </authorList>
    </citation>
    <scope>NUCLEOTIDE SEQUENCE [LARGE SCALE GENOMIC DNA]</scope>
</reference>
<organism evidence="2 3">
    <name type="scientific">Eumeta variegata</name>
    <name type="common">Bagworm moth</name>
    <name type="synonym">Eumeta japonica</name>
    <dbReference type="NCBI Taxonomy" id="151549"/>
    <lineage>
        <taxon>Eukaryota</taxon>
        <taxon>Metazoa</taxon>
        <taxon>Ecdysozoa</taxon>
        <taxon>Arthropoda</taxon>
        <taxon>Hexapoda</taxon>
        <taxon>Insecta</taxon>
        <taxon>Pterygota</taxon>
        <taxon>Neoptera</taxon>
        <taxon>Endopterygota</taxon>
        <taxon>Lepidoptera</taxon>
        <taxon>Glossata</taxon>
        <taxon>Ditrysia</taxon>
        <taxon>Tineoidea</taxon>
        <taxon>Psychidae</taxon>
        <taxon>Oiketicinae</taxon>
        <taxon>Eumeta</taxon>
    </lineage>
</organism>
<gene>
    <name evidence="2" type="ORF">EVAR_43172_1</name>
</gene>
<comment type="caution">
    <text evidence="2">The sequence shown here is derived from an EMBL/GenBank/DDBJ whole genome shotgun (WGS) entry which is preliminary data.</text>
</comment>
<keyword evidence="3" id="KW-1185">Reference proteome</keyword>
<evidence type="ECO:0000313" key="2">
    <source>
        <dbReference type="EMBL" id="GBP64395.1"/>
    </source>
</evidence>
<feature type="region of interest" description="Disordered" evidence="1">
    <location>
        <begin position="90"/>
        <end position="119"/>
    </location>
</feature>
<dbReference type="AlphaFoldDB" id="A0A4C1XQB9"/>